<feature type="transmembrane region" description="Helical" evidence="1">
    <location>
        <begin position="308"/>
        <end position="325"/>
    </location>
</feature>
<sequence>MGTQVSRIIDEYPVWLAFFGSLLLSLIAVMGTATVGRDAALYIDVAQQVTEHGPNVAWASFDWPWFSLLLAATHSILRLPLELSAYLWCGLFFAGTSALMVDCVRQRSPDITRWACLVMLAMPAVNAFRNDIIRECGFWFFCTLALWLALRWQARGGWLRAAFIHMAIVAAALFRLEALLLIPALALWQLPSLWSSSRRLSFFQFSLLPILGLLVVSVTGVLMSARVVLYLDMIEPRGVFASFQMLCDQFANSLINKYSQDEAGRIIFFGILATMTITFVKLMGPFAVPFILRRNWGVLSIYWRDYRPFAWAALLYLVVLVLFFIKQQFMNARYMSFLNLLFVPVLAMGLAAFAREFPRLGKGLVVLALLVMLSNVISTGAGKTHYIEAGRWMSSHVEPDAPTYFSDGRISYYAGRGYVLPVLTQEEAISPAHAGDYRYFVIEAKGDEPWLNEWLAAHKLRILEHFANRKGATVVVIGR</sequence>
<proteinExistence type="predicted"/>
<organism evidence="2 3">
    <name type="scientific">Pseudomonas jessenii</name>
    <dbReference type="NCBI Taxonomy" id="77298"/>
    <lineage>
        <taxon>Bacteria</taxon>
        <taxon>Pseudomonadati</taxon>
        <taxon>Pseudomonadota</taxon>
        <taxon>Gammaproteobacteria</taxon>
        <taxon>Pseudomonadales</taxon>
        <taxon>Pseudomonadaceae</taxon>
        <taxon>Pseudomonas</taxon>
    </lineage>
</organism>
<keyword evidence="1" id="KW-0472">Membrane</keyword>
<feature type="transmembrane region" description="Helical" evidence="1">
    <location>
        <begin position="12"/>
        <end position="35"/>
    </location>
</feature>
<keyword evidence="1" id="KW-0812">Transmembrane</keyword>
<reference evidence="2 3" key="1">
    <citation type="submission" date="2018-07" db="EMBL/GenBank/DDBJ databases">
        <title>Genome sequencing of rice bacterial endophytes.</title>
        <authorList>
            <person name="Venturi V."/>
        </authorList>
    </citation>
    <scope>NUCLEOTIDE SEQUENCE [LARGE SCALE GENOMIC DNA]</scope>
    <source>
        <strain evidence="2 3">E2333</strain>
    </source>
</reference>
<feature type="transmembrane region" description="Helical" evidence="1">
    <location>
        <begin position="83"/>
        <end position="104"/>
    </location>
</feature>
<comment type="caution">
    <text evidence="2">The sequence shown here is derived from an EMBL/GenBank/DDBJ whole genome shotgun (WGS) entry which is preliminary data.</text>
</comment>
<dbReference type="Proteomes" id="UP000255365">
    <property type="component" value="Unassembled WGS sequence"/>
</dbReference>
<accession>A0A370SYE9</accession>
<keyword evidence="1" id="KW-1133">Transmembrane helix</keyword>
<evidence type="ECO:0008006" key="4">
    <source>
        <dbReference type="Google" id="ProtNLM"/>
    </source>
</evidence>
<gene>
    <name evidence="2" type="ORF">DEU51_101225</name>
</gene>
<feature type="transmembrane region" description="Helical" evidence="1">
    <location>
        <begin position="337"/>
        <end position="354"/>
    </location>
</feature>
<dbReference type="AlphaFoldDB" id="A0A370SYE9"/>
<dbReference type="EMBL" id="QRAV01000001">
    <property type="protein sequence ID" value="RDL24755.1"/>
    <property type="molecule type" value="Genomic_DNA"/>
</dbReference>
<feature type="transmembrane region" description="Helical" evidence="1">
    <location>
        <begin position="360"/>
        <end position="381"/>
    </location>
</feature>
<evidence type="ECO:0000313" key="2">
    <source>
        <dbReference type="EMBL" id="RDL24755.1"/>
    </source>
</evidence>
<feature type="transmembrane region" description="Helical" evidence="1">
    <location>
        <begin position="266"/>
        <end position="288"/>
    </location>
</feature>
<feature type="transmembrane region" description="Helical" evidence="1">
    <location>
        <begin position="111"/>
        <end position="126"/>
    </location>
</feature>
<dbReference type="RefSeq" id="WP_258558272.1">
    <property type="nucleotide sequence ID" value="NZ_QRAV01000001.1"/>
</dbReference>
<protein>
    <recommendedName>
        <fullName evidence="4">Glycosyltransferase RgtA/B/C/D-like domain-containing protein</fullName>
    </recommendedName>
</protein>
<evidence type="ECO:0000256" key="1">
    <source>
        <dbReference type="SAM" id="Phobius"/>
    </source>
</evidence>
<evidence type="ECO:0000313" key="3">
    <source>
        <dbReference type="Proteomes" id="UP000255365"/>
    </source>
</evidence>
<feature type="transmembrane region" description="Helical" evidence="1">
    <location>
        <begin position="208"/>
        <end position="229"/>
    </location>
</feature>
<feature type="transmembrane region" description="Helical" evidence="1">
    <location>
        <begin position="132"/>
        <end position="150"/>
    </location>
</feature>
<name>A0A370SYE9_PSEJE</name>
<feature type="transmembrane region" description="Helical" evidence="1">
    <location>
        <begin position="162"/>
        <end position="188"/>
    </location>
</feature>